<comment type="catalytic activity">
    <reaction evidence="7 8">
        <text>an N-acyl-L-alpha-aminoacyl-tRNA + H2O = an N-acyl-L-amino acid + a tRNA + H(+)</text>
        <dbReference type="Rhea" id="RHEA:54448"/>
        <dbReference type="Rhea" id="RHEA-COMP:10123"/>
        <dbReference type="Rhea" id="RHEA-COMP:13883"/>
        <dbReference type="ChEBI" id="CHEBI:15377"/>
        <dbReference type="ChEBI" id="CHEBI:15378"/>
        <dbReference type="ChEBI" id="CHEBI:59874"/>
        <dbReference type="ChEBI" id="CHEBI:78442"/>
        <dbReference type="ChEBI" id="CHEBI:138191"/>
        <dbReference type="EC" id="3.1.1.29"/>
    </reaction>
</comment>
<feature type="site" description="Discriminates between blocked and unblocked aminoacyl-tRNA" evidence="7">
    <location>
        <position position="9"/>
    </location>
</feature>
<name>A0ABS9H3R5_9BACL</name>
<evidence type="ECO:0000256" key="9">
    <source>
        <dbReference type="RuleBase" id="RU004320"/>
    </source>
</evidence>
<feature type="binding site" evidence="7">
    <location>
        <position position="66"/>
    </location>
    <ligand>
        <name>tRNA</name>
        <dbReference type="ChEBI" id="CHEBI:17843"/>
    </ligand>
</feature>
<dbReference type="RefSeq" id="WP_236339230.1">
    <property type="nucleotide sequence ID" value="NZ_JAKIJS010000006.1"/>
</dbReference>
<feature type="site" description="Stabilizes the basic form of H active site to accept a proton" evidence="7">
    <location>
        <position position="91"/>
    </location>
</feature>
<dbReference type="PROSITE" id="PS01195">
    <property type="entry name" value="PEPT_TRNA_HYDROL_1"/>
    <property type="match status" value="1"/>
</dbReference>
<dbReference type="EC" id="3.1.1.29" evidence="1 7"/>
<dbReference type="GO" id="GO:0004045">
    <property type="term" value="F:peptidyl-tRNA hydrolase activity"/>
    <property type="evidence" value="ECO:0007669"/>
    <property type="project" value="UniProtKB-EC"/>
</dbReference>
<evidence type="ECO:0000256" key="5">
    <source>
        <dbReference type="ARBA" id="ARBA00038063"/>
    </source>
</evidence>
<feature type="binding site" evidence="7">
    <location>
        <position position="112"/>
    </location>
    <ligand>
        <name>tRNA</name>
        <dbReference type="ChEBI" id="CHEBI:17843"/>
    </ligand>
</feature>
<evidence type="ECO:0000313" key="11">
    <source>
        <dbReference type="Proteomes" id="UP001649381"/>
    </source>
</evidence>
<dbReference type="InterPro" id="IPR036416">
    <property type="entry name" value="Pept_tRNA_hydro_sf"/>
</dbReference>
<dbReference type="Proteomes" id="UP001649381">
    <property type="component" value="Unassembled WGS sequence"/>
</dbReference>
<keyword evidence="4 7" id="KW-0694">RNA-binding</keyword>
<dbReference type="PROSITE" id="PS01196">
    <property type="entry name" value="PEPT_TRNA_HYDROL_2"/>
    <property type="match status" value="1"/>
</dbReference>
<feature type="binding site" evidence="7">
    <location>
        <position position="64"/>
    </location>
    <ligand>
        <name>tRNA</name>
        <dbReference type="ChEBI" id="CHEBI:17843"/>
    </ligand>
</feature>
<comment type="similarity">
    <text evidence="5 7 9">Belongs to the PTH family.</text>
</comment>
<gene>
    <name evidence="7 10" type="primary">pth</name>
    <name evidence="10" type="ORF">L2716_17895</name>
</gene>
<dbReference type="PANTHER" id="PTHR17224:SF1">
    <property type="entry name" value="PEPTIDYL-TRNA HYDROLASE"/>
    <property type="match status" value="1"/>
</dbReference>
<evidence type="ECO:0000256" key="7">
    <source>
        <dbReference type="HAMAP-Rule" id="MF_00083"/>
    </source>
</evidence>
<accession>A0ABS9H3R5</accession>
<evidence type="ECO:0000313" key="10">
    <source>
        <dbReference type="EMBL" id="MCF6139592.1"/>
    </source>
</evidence>
<feature type="binding site" evidence="7">
    <location>
        <position position="14"/>
    </location>
    <ligand>
        <name>tRNA</name>
        <dbReference type="ChEBI" id="CHEBI:17843"/>
    </ligand>
</feature>
<evidence type="ECO:0000256" key="1">
    <source>
        <dbReference type="ARBA" id="ARBA00013260"/>
    </source>
</evidence>
<dbReference type="SUPFAM" id="SSF53178">
    <property type="entry name" value="Peptidyl-tRNA hydrolase-like"/>
    <property type="match status" value="1"/>
</dbReference>
<comment type="subunit">
    <text evidence="7">Monomer.</text>
</comment>
<dbReference type="PANTHER" id="PTHR17224">
    <property type="entry name" value="PEPTIDYL-TRNA HYDROLASE"/>
    <property type="match status" value="1"/>
</dbReference>
<comment type="subcellular location">
    <subcellularLocation>
        <location evidence="7">Cytoplasm</location>
    </subcellularLocation>
</comment>
<dbReference type="Pfam" id="PF01195">
    <property type="entry name" value="Pept_tRNA_hydro"/>
    <property type="match status" value="1"/>
</dbReference>
<reference evidence="10 11" key="1">
    <citation type="submission" date="2022-01" db="EMBL/GenBank/DDBJ databases">
        <title>Alkalihalobacillus sp. EGI L200015, a novel bacterium isolated from a salt lake sediment.</title>
        <authorList>
            <person name="Gao L."/>
            <person name="Fang B.-Z."/>
            <person name="Li W.-J."/>
        </authorList>
    </citation>
    <scope>NUCLEOTIDE SEQUENCE [LARGE SCALE GENOMIC DNA]</scope>
    <source>
        <strain evidence="10 11">KCTC 12718</strain>
    </source>
</reference>
<dbReference type="HAMAP" id="MF_00083">
    <property type="entry name" value="Pept_tRNA_hydro_bact"/>
    <property type="match status" value="1"/>
</dbReference>
<keyword evidence="2 7" id="KW-0820">tRNA-binding</keyword>
<dbReference type="InterPro" id="IPR001328">
    <property type="entry name" value="Pept_tRNA_hydro"/>
</dbReference>
<comment type="caution">
    <text evidence="10">The sequence shown here is derived from an EMBL/GenBank/DDBJ whole genome shotgun (WGS) entry which is preliminary data.</text>
</comment>
<keyword evidence="11" id="KW-1185">Reference proteome</keyword>
<evidence type="ECO:0000256" key="3">
    <source>
        <dbReference type="ARBA" id="ARBA00022801"/>
    </source>
</evidence>
<sequence>MKVIAGLGNPGSKYEETRHNVGFKVIDQLSESLSIPLNKQKFNGLYGIGEVNGHKLCLLKPLTYMNRSGDSVVPLMKYYKVEREDLLVIYDDLDLVPGKLRLREKGSAGGHNGMKSIIQHLGSQDFKRIRIGIGRPEPGEAVPDYVLKTFKPDQQANINEALKRSADACENWADTPFSQVMNRFNG</sequence>
<protein>
    <recommendedName>
        <fullName evidence="6 7">Peptidyl-tRNA hydrolase</fullName>
        <shortName evidence="7">Pth</shortName>
        <ecNumber evidence="1 7">3.1.1.29</ecNumber>
    </recommendedName>
</protein>
<dbReference type="InterPro" id="IPR018171">
    <property type="entry name" value="Pept_tRNA_hydro_CS"/>
</dbReference>
<evidence type="ECO:0000256" key="4">
    <source>
        <dbReference type="ARBA" id="ARBA00022884"/>
    </source>
</evidence>
<evidence type="ECO:0000256" key="2">
    <source>
        <dbReference type="ARBA" id="ARBA00022555"/>
    </source>
</evidence>
<keyword evidence="3 7" id="KW-0378">Hydrolase</keyword>
<dbReference type="Gene3D" id="3.40.50.1470">
    <property type="entry name" value="Peptidyl-tRNA hydrolase"/>
    <property type="match status" value="1"/>
</dbReference>
<dbReference type="CDD" id="cd00462">
    <property type="entry name" value="PTH"/>
    <property type="match status" value="1"/>
</dbReference>
<dbReference type="EMBL" id="JAKIJS010000006">
    <property type="protein sequence ID" value="MCF6139592.1"/>
    <property type="molecule type" value="Genomic_DNA"/>
</dbReference>
<proteinExistence type="inferred from homology"/>
<evidence type="ECO:0000256" key="6">
    <source>
        <dbReference type="ARBA" id="ARBA00050038"/>
    </source>
</evidence>
<comment type="function">
    <text evidence="7">Catalyzes the release of premature peptidyl moieties from peptidyl-tRNA molecules trapped in stalled 50S ribosomal subunits, and thus maintains levels of free tRNAs and 50S ribosomes.</text>
</comment>
<evidence type="ECO:0000256" key="8">
    <source>
        <dbReference type="RuleBase" id="RU000673"/>
    </source>
</evidence>
<comment type="function">
    <text evidence="7">Hydrolyzes ribosome-free peptidyl-tRNAs (with 1 or more amino acids incorporated), which drop off the ribosome during protein synthesis, or as a result of ribosome stalling.</text>
</comment>
<dbReference type="NCBIfam" id="TIGR00447">
    <property type="entry name" value="pth"/>
    <property type="match status" value="1"/>
</dbReference>
<feature type="active site" description="Proton acceptor" evidence="7">
    <location>
        <position position="19"/>
    </location>
</feature>
<keyword evidence="7" id="KW-0963">Cytoplasm</keyword>
<organism evidence="10 11">
    <name type="scientific">Pseudalkalibacillus berkeleyi</name>
    <dbReference type="NCBI Taxonomy" id="1069813"/>
    <lineage>
        <taxon>Bacteria</taxon>
        <taxon>Bacillati</taxon>
        <taxon>Bacillota</taxon>
        <taxon>Bacilli</taxon>
        <taxon>Bacillales</taxon>
        <taxon>Fictibacillaceae</taxon>
        <taxon>Pseudalkalibacillus</taxon>
    </lineage>
</organism>